<keyword evidence="1" id="KW-0472">Membrane</keyword>
<proteinExistence type="predicted"/>
<evidence type="ECO:0000256" key="1">
    <source>
        <dbReference type="SAM" id="Phobius"/>
    </source>
</evidence>
<sequence length="208" mass="23355">MPAFLDKLRTLRWDDHRYYHQCRINQTLHLISALSFLVAYGLLFVDPAAAAIVGWCVGMVSRQSGHIFFEPKGYDDINGCSYAAKEGFKAGYNMRRKAILIGVWLALPLLLWARRDLFGLITPSTGTVGVLGLSGYWHDLGLLWLALGSGGVLLRTLQLCFLRSPAWGLAWMSKILTDPLHNIDIYWRSPIALLQGQRYEPIDPATAH</sequence>
<name>A0A643FFC8_IDEDE</name>
<dbReference type="OrthoDB" id="6194379at2"/>
<gene>
    <name evidence="2" type="ORF">F7Q92_03890</name>
</gene>
<evidence type="ECO:0000313" key="2">
    <source>
        <dbReference type="EMBL" id="KAB0584368.1"/>
    </source>
</evidence>
<feature type="transmembrane region" description="Helical" evidence="1">
    <location>
        <begin position="37"/>
        <end position="60"/>
    </location>
</feature>
<feature type="transmembrane region" description="Helical" evidence="1">
    <location>
        <begin position="98"/>
        <end position="115"/>
    </location>
</feature>
<feature type="transmembrane region" description="Helical" evidence="1">
    <location>
        <begin position="135"/>
        <end position="154"/>
    </location>
</feature>
<dbReference type="Proteomes" id="UP000430120">
    <property type="component" value="Unassembled WGS sequence"/>
</dbReference>
<evidence type="ECO:0008006" key="4">
    <source>
        <dbReference type="Google" id="ProtNLM"/>
    </source>
</evidence>
<dbReference type="EMBL" id="VZPB01000006">
    <property type="protein sequence ID" value="KAB0584368.1"/>
    <property type="molecule type" value="Genomic_DNA"/>
</dbReference>
<protein>
    <recommendedName>
        <fullName evidence="4">DUF962 domain-containing protein</fullName>
    </recommendedName>
</protein>
<reference evidence="2 3" key="1">
    <citation type="submission" date="2019-09" db="EMBL/GenBank/DDBJ databases">
        <title>Draft genome sequences of 48 bacterial type strains from the CCUG.</title>
        <authorList>
            <person name="Tunovic T."/>
            <person name="Pineiro-Iglesias B."/>
            <person name="Unosson C."/>
            <person name="Inganas E."/>
            <person name="Ohlen M."/>
            <person name="Cardew S."/>
            <person name="Jensie-Markopoulos S."/>
            <person name="Salva-Serra F."/>
            <person name="Jaen-Luchoro D."/>
            <person name="Karlsson R."/>
            <person name="Svensson-Stadler L."/>
            <person name="Chun J."/>
            <person name="Moore E."/>
        </authorList>
    </citation>
    <scope>NUCLEOTIDE SEQUENCE [LARGE SCALE GENOMIC DNA]</scope>
    <source>
        <strain evidence="2 3">CCUG 30977</strain>
    </source>
</reference>
<keyword evidence="1" id="KW-0812">Transmembrane</keyword>
<organism evidence="2 3">
    <name type="scientific">Ideonella dechloratans</name>
    <dbReference type="NCBI Taxonomy" id="36863"/>
    <lineage>
        <taxon>Bacteria</taxon>
        <taxon>Pseudomonadati</taxon>
        <taxon>Pseudomonadota</taxon>
        <taxon>Betaproteobacteria</taxon>
        <taxon>Burkholderiales</taxon>
        <taxon>Sphaerotilaceae</taxon>
        <taxon>Ideonella</taxon>
    </lineage>
</organism>
<dbReference type="AlphaFoldDB" id="A0A643FFC8"/>
<comment type="caution">
    <text evidence="2">The sequence shown here is derived from an EMBL/GenBank/DDBJ whole genome shotgun (WGS) entry which is preliminary data.</text>
</comment>
<keyword evidence="3" id="KW-1185">Reference proteome</keyword>
<accession>A0A643FFC8</accession>
<evidence type="ECO:0000313" key="3">
    <source>
        <dbReference type="Proteomes" id="UP000430120"/>
    </source>
</evidence>
<keyword evidence="1" id="KW-1133">Transmembrane helix</keyword>
<dbReference type="RefSeq" id="WP_151122667.1">
    <property type="nucleotide sequence ID" value="NZ_VZPB01000006.1"/>
</dbReference>